<gene>
    <name evidence="18" type="primary">glmU</name>
    <name evidence="20" type="ORF">J2851_003243</name>
</gene>
<feature type="binding site" evidence="18">
    <location>
        <position position="366"/>
    </location>
    <ligand>
        <name>acetyl-CoA</name>
        <dbReference type="ChEBI" id="CHEBI:57288"/>
    </ligand>
</feature>
<dbReference type="Gene3D" id="3.90.550.10">
    <property type="entry name" value="Spore Coat Polysaccharide Biosynthesis Protein SpsA, Chain A"/>
    <property type="match status" value="1"/>
</dbReference>
<feature type="binding site" evidence="18">
    <location>
        <position position="105"/>
    </location>
    <ligand>
        <name>Mg(2+)</name>
        <dbReference type="ChEBI" id="CHEBI:18420"/>
    </ligand>
</feature>
<dbReference type="CDD" id="cd02540">
    <property type="entry name" value="GT2_GlmU_N_bac"/>
    <property type="match status" value="1"/>
</dbReference>
<dbReference type="PANTHER" id="PTHR43584">
    <property type="entry name" value="NUCLEOTIDYL TRANSFERASE"/>
    <property type="match status" value="1"/>
</dbReference>
<evidence type="ECO:0000256" key="15">
    <source>
        <dbReference type="ARBA" id="ARBA00048247"/>
    </source>
</evidence>
<feature type="binding site" evidence="18">
    <location>
        <position position="158"/>
    </location>
    <ligand>
        <name>UDP-N-acetyl-alpha-D-glucosamine</name>
        <dbReference type="ChEBI" id="CHEBI:57705"/>
    </ligand>
</feature>
<reference evidence="20 21" key="1">
    <citation type="submission" date="2021-03" db="EMBL/GenBank/DDBJ databases">
        <title>Genomic Encyclopedia of Type Strains, Phase III (KMG-III): the genomes of soil and plant-associated and newly described type strains.</title>
        <authorList>
            <person name="Whitman W."/>
        </authorList>
    </citation>
    <scope>NUCLEOTIDE SEQUENCE [LARGE SCALE GENOMIC DNA]</scope>
    <source>
        <strain evidence="20 21">IMMIB AFH-6</strain>
    </source>
</reference>
<dbReference type="InterPro" id="IPR011004">
    <property type="entry name" value="Trimer_LpxA-like_sf"/>
</dbReference>
<comment type="pathway">
    <text evidence="18">Nucleotide-sugar biosynthesis; UDP-N-acetyl-alpha-D-glucosamine biosynthesis; N-acetyl-alpha-D-glucosamine 1-phosphate from alpha-D-glucosamine 6-phosphate (route II): step 2/2.</text>
</comment>
<evidence type="ECO:0000256" key="12">
    <source>
        <dbReference type="ARBA" id="ARBA00023268"/>
    </source>
</evidence>
<evidence type="ECO:0000313" key="20">
    <source>
        <dbReference type="EMBL" id="MBP2293460.1"/>
    </source>
</evidence>
<accession>A0ABS4SLL8</accession>
<keyword evidence="10 18" id="KW-0133">Cell shape</keyword>
<feature type="binding site" evidence="18">
    <location>
        <begin position="12"/>
        <end position="15"/>
    </location>
    <ligand>
        <name>UDP-N-acetyl-alpha-D-glucosamine</name>
        <dbReference type="ChEBI" id="CHEBI:57705"/>
    </ligand>
</feature>
<feature type="binding site" evidence="18">
    <location>
        <position position="230"/>
    </location>
    <ligand>
        <name>Mg(2+)</name>
        <dbReference type="ChEBI" id="CHEBI:18420"/>
    </ligand>
</feature>
<dbReference type="EMBL" id="JAGINP010000011">
    <property type="protein sequence ID" value="MBP2293460.1"/>
    <property type="molecule type" value="Genomic_DNA"/>
</dbReference>
<evidence type="ECO:0000313" key="21">
    <source>
        <dbReference type="Proteomes" id="UP000781958"/>
    </source>
</evidence>
<dbReference type="Proteomes" id="UP000781958">
    <property type="component" value="Unassembled WGS sequence"/>
</dbReference>
<evidence type="ECO:0000256" key="13">
    <source>
        <dbReference type="ARBA" id="ARBA00023315"/>
    </source>
</evidence>
<feature type="binding site" evidence="18">
    <location>
        <position position="409"/>
    </location>
    <ligand>
        <name>acetyl-CoA</name>
        <dbReference type="ChEBI" id="CHEBI:57288"/>
    </ligand>
</feature>
<proteinExistence type="inferred from homology"/>
<evidence type="ECO:0000256" key="16">
    <source>
        <dbReference type="ARBA" id="ARBA00048493"/>
    </source>
</evidence>
<feature type="binding site" evidence="18">
    <location>
        <position position="319"/>
    </location>
    <ligand>
        <name>UDP-N-acetyl-alpha-D-glucosamine</name>
        <dbReference type="ChEBI" id="CHEBI:57705"/>
    </ligand>
</feature>
<keyword evidence="6 18" id="KW-0548">Nucleotidyltransferase</keyword>
<feature type="binding site" evidence="18">
    <location>
        <begin position="372"/>
        <end position="373"/>
    </location>
    <ligand>
        <name>acetyl-CoA</name>
        <dbReference type="ChEBI" id="CHEBI:57288"/>
    </ligand>
</feature>
<evidence type="ECO:0000256" key="17">
    <source>
        <dbReference type="ARBA" id="ARBA00049628"/>
    </source>
</evidence>
<evidence type="ECO:0000256" key="18">
    <source>
        <dbReference type="HAMAP-Rule" id="MF_01631"/>
    </source>
</evidence>
<feature type="binding site" evidence="18">
    <location>
        <position position="143"/>
    </location>
    <ligand>
        <name>UDP-N-acetyl-alpha-D-glucosamine</name>
        <dbReference type="ChEBI" id="CHEBI:57705"/>
    </ligand>
</feature>
<comment type="function">
    <text evidence="17 18">Catalyzes the last two sequential reactions in the de novo biosynthetic pathway for UDP-N-acetylglucosamine (UDP-GlcNAc). The C-terminal domain catalyzes the transfer of acetyl group from acetyl coenzyme A to glucosamine-1-phosphate (GlcN-1-P) to produce N-acetylglucosamine-1-phosphate (GlcNAc-1-P), which is converted into UDP-GlcNAc by the transfer of uridine 5-monophosphate (from uridine 5-triphosphate), a reaction catalyzed by the N-terminal domain.</text>
</comment>
<dbReference type="InterPro" id="IPR001451">
    <property type="entry name" value="Hexapep"/>
</dbReference>
<comment type="subcellular location">
    <subcellularLocation>
        <location evidence="1 18">Cytoplasm</location>
    </subcellularLocation>
</comment>
<comment type="similarity">
    <text evidence="2 18">In the C-terminal section; belongs to the transferase hexapeptide repeat family.</text>
</comment>
<evidence type="ECO:0000256" key="14">
    <source>
        <dbReference type="ARBA" id="ARBA00023316"/>
    </source>
</evidence>
<dbReference type="GO" id="GO:0003977">
    <property type="term" value="F:UDP-N-acetylglucosamine diphosphorylase activity"/>
    <property type="evidence" value="ECO:0007669"/>
    <property type="project" value="UniProtKB-EC"/>
</dbReference>
<sequence>MTTHRPLACVILAAGKGTRMKSDLPKVLHRVAGRPMVGHVLAAVKALDPDHVVVVVGPGMDDVAAAVAPYPTAVQQEQRGTADAVRSAFGLLEGFSGDVVVLYGDTPLVTPDTLRAMVAARRQASDPAVVVLGMRPDDPGAYGRLILNARGGLEKIVEYLDATEEERRVGLCNAGLMAFDGARMFELINRIGNSNAKGEYYLTDVVQIARGDGMACAVVEAAPAEVVGVNSRAELAEVEKLIQRRLRKAAMDNGATLTDPDSVTFSVDTRLGRDVVVGPFVVFGSGVTVGDRVEIKSFSHLEQVRIDTGAQIGPYARLRPGAEIGPDAHIGNFVEIKNAKIEAGAKVNHLTYIGDARVGAKANIGAGTITCNYDGFAKSHTDIGAGAFIGSNSALVAPVRVGDGAIVGAGSVVTTDVEGDALVVARGRQQAYSGWARRFRERKQAEKAKKA</sequence>
<evidence type="ECO:0000256" key="11">
    <source>
        <dbReference type="ARBA" id="ARBA00022984"/>
    </source>
</evidence>
<evidence type="ECO:0000256" key="10">
    <source>
        <dbReference type="ARBA" id="ARBA00022960"/>
    </source>
</evidence>
<dbReference type="HAMAP" id="MF_01631">
    <property type="entry name" value="GlmU"/>
    <property type="match status" value="1"/>
</dbReference>
<comment type="pathway">
    <text evidence="18">Nucleotide-sugar biosynthesis; UDP-N-acetyl-alpha-D-glucosamine biosynthesis; UDP-N-acetyl-alpha-D-glucosamine from N-acetyl-alpha-D-glucosamine 1-phosphate: step 1/1.</text>
</comment>
<dbReference type="NCBIfam" id="TIGR01173">
    <property type="entry name" value="glmU"/>
    <property type="match status" value="1"/>
</dbReference>
<feature type="region of interest" description="Pyrophosphorylase" evidence="18">
    <location>
        <begin position="1"/>
        <end position="232"/>
    </location>
</feature>
<feature type="binding site" evidence="18">
    <location>
        <position position="352"/>
    </location>
    <ligand>
        <name>UDP-N-acetyl-alpha-D-glucosamine</name>
        <dbReference type="ChEBI" id="CHEBI:57705"/>
    </ligand>
</feature>
<feature type="binding site" evidence="18">
    <location>
        <position position="391"/>
    </location>
    <ligand>
        <name>acetyl-CoA</name>
        <dbReference type="ChEBI" id="CHEBI:57288"/>
    </ligand>
</feature>
<dbReference type="PANTHER" id="PTHR43584:SF3">
    <property type="entry name" value="BIFUNCTIONAL PROTEIN GLMU"/>
    <property type="match status" value="1"/>
</dbReference>
<dbReference type="GO" id="GO:0019134">
    <property type="term" value="F:glucosamine-1-phosphate N-acetyltransferase activity"/>
    <property type="evidence" value="ECO:0007669"/>
    <property type="project" value="UniProtKB-EC"/>
</dbReference>
<feature type="binding site" evidence="18">
    <location>
        <position position="230"/>
    </location>
    <ligand>
        <name>UDP-N-acetyl-alpha-D-glucosamine</name>
        <dbReference type="ChEBI" id="CHEBI:57705"/>
    </ligand>
</feature>
<protein>
    <recommendedName>
        <fullName evidence="18">Bifunctional protein GlmU</fullName>
    </recommendedName>
    <domain>
        <recommendedName>
            <fullName evidence="18">UDP-N-acetylglucosamine pyrophosphorylase</fullName>
            <ecNumber evidence="18">2.7.7.23</ecNumber>
        </recommendedName>
        <alternativeName>
            <fullName evidence="18">N-acetylglucosamine-1-phosphate uridyltransferase</fullName>
        </alternativeName>
    </domain>
    <domain>
        <recommendedName>
            <fullName evidence="18">Glucosamine-1-phosphate N-acetyltransferase</fullName>
            <ecNumber evidence="18">2.3.1.157</ecNumber>
        </recommendedName>
    </domain>
</protein>
<dbReference type="Pfam" id="PF12804">
    <property type="entry name" value="NTP_transf_3"/>
    <property type="match status" value="1"/>
</dbReference>
<dbReference type="RefSeq" id="WP_209767393.1">
    <property type="nucleotide sequence ID" value="NZ_JAGINP010000011.1"/>
</dbReference>
<organism evidence="20 21">
    <name type="scientific">Azospirillum rugosum</name>
    <dbReference type="NCBI Taxonomy" id="416170"/>
    <lineage>
        <taxon>Bacteria</taxon>
        <taxon>Pseudomonadati</taxon>
        <taxon>Pseudomonadota</taxon>
        <taxon>Alphaproteobacteria</taxon>
        <taxon>Rhodospirillales</taxon>
        <taxon>Azospirillaceae</taxon>
        <taxon>Azospirillum</taxon>
    </lineage>
</organism>
<dbReference type="InterPro" id="IPR029044">
    <property type="entry name" value="Nucleotide-diphossugar_trans"/>
</dbReference>
<keyword evidence="4 18" id="KW-0963">Cytoplasm</keyword>
<comment type="catalytic activity">
    <reaction evidence="16 18">
        <text>N-acetyl-alpha-D-glucosamine 1-phosphate + UTP + H(+) = UDP-N-acetyl-alpha-D-glucosamine + diphosphate</text>
        <dbReference type="Rhea" id="RHEA:13509"/>
        <dbReference type="ChEBI" id="CHEBI:15378"/>
        <dbReference type="ChEBI" id="CHEBI:33019"/>
        <dbReference type="ChEBI" id="CHEBI:46398"/>
        <dbReference type="ChEBI" id="CHEBI:57705"/>
        <dbReference type="ChEBI" id="CHEBI:57776"/>
        <dbReference type="EC" id="2.7.7.23"/>
    </reaction>
</comment>
<keyword evidence="5 18" id="KW-0808">Transferase</keyword>
<dbReference type="Gene3D" id="2.160.10.10">
    <property type="entry name" value="Hexapeptide repeat proteins"/>
    <property type="match status" value="1"/>
</dbReference>
<feature type="binding site" evidence="18">
    <location>
        <position position="337"/>
    </location>
    <ligand>
        <name>UDP-N-acetyl-alpha-D-glucosamine</name>
        <dbReference type="ChEBI" id="CHEBI:57705"/>
    </ligand>
</feature>
<dbReference type="Pfam" id="PF00132">
    <property type="entry name" value="Hexapep"/>
    <property type="match status" value="3"/>
</dbReference>
<keyword evidence="21" id="KW-1185">Reference proteome</keyword>
<evidence type="ECO:0000259" key="19">
    <source>
        <dbReference type="Pfam" id="PF12804"/>
    </source>
</evidence>
<comment type="subunit">
    <text evidence="18">Homotrimer.</text>
</comment>
<dbReference type="InterPro" id="IPR025877">
    <property type="entry name" value="MobA-like_NTP_Trfase"/>
</dbReference>
<keyword evidence="14 18" id="KW-0961">Cell wall biogenesis/degradation</keyword>
<dbReference type="InterPro" id="IPR005882">
    <property type="entry name" value="Bifunctional_GlmU"/>
</dbReference>
<dbReference type="InterPro" id="IPR038009">
    <property type="entry name" value="GlmU_C_LbH"/>
</dbReference>
<feature type="binding site" evidence="18">
    <location>
        <position position="173"/>
    </location>
    <ligand>
        <name>UDP-N-acetyl-alpha-D-glucosamine</name>
        <dbReference type="ChEBI" id="CHEBI:57705"/>
    </ligand>
</feature>
<feature type="binding site" evidence="18">
    <location>
        <begin position="103"/>
        <end position="105"/>
    </location>
    <ligand>
        <name>UDP-N-acetyl-alpha-D-glucosamine</name>
        <dbReference type="ChEBI" id="CHEBI:57705"/>
    </ligand>
</feature>
<dbReference type="PROSITE" id="PS00101">
    <property type="entry name" value="HEXAPEP_TRANSFERASES"/>
    <property type="match status" value="1"/>
</dbReference>
<feature type="active site" description="Proton acceptor" evidence="18">
    <location>
        <position position="349"/>
    </location>
</feature>
<keyword evidence="8 18" id="KW-0677">Repeat</keyword>
<keyword evidence="7 18" id="KW-0479">Metal-binding</keyword>
<comment type="catalytic activity">
    <reaction evidence="15 18">
        <text>alpha-D-glucosamine 1-phosphate + acetyl-CoA = N-acetyl-alpha-D-glucosamine 1-phosphate + CoA + H(+)</text>
        <dbReference type="Rhea" id="RHEA:13725"/>
        <dbReference type="ChEBI" id="CHEBI:15378"/>
        <dbReference type="ChEBI" id="CHEBI:57287"/>
        <dbReference type="ChEBI" id="CHEBI:57288"/>
        <dbReference type="ChEBI" id="CHEBI:57776"/>
        <dbReference type="ChEBI" id="CHEBI:58516"/>
        <dbReference type="EC" id="2.3.1.157"/>
    </reaction>
</comment>
<evidence type="ECO:0000256" key="7">
    <source>
        <dbReference type="ARBA" id="ARBA00022723"/>
    </source>
</evidence>
<dbReference type="SUPFAM" id="SSF53448">
    <property type="entry name" value="Nucleotide-diphospho-sugar transferases"/>
    <property type="match status" value="1"/>
</dbReference>
<dbReference type="NCBIfam" id="NF010933">
    <property type="entry name" value="PRK14353.1"/>
    <property type="match status" value="1"/>
</dbReference>
<evidence type="ECO:0000256" key="5">
    <source>
        <dbReference type="ARBA" id="ARBA00022679"/>
    </source>
</evidence>
<feature type="region of interest" description="N-acetyltransferase" evidence="18">
    <location>
        <begin position="254"/>
        <end position="451"/>
    </location>
</feature>
<dbReference type="SUPFAM" id="SSF51161">
    <property type="entry name" value="Trimeric LpxA-like enzymes"/>
    <property type="match status" value="1"/>
</dbReference>
<name>A0ABS4SLL8_9PROT</name>
<keyword evidence="11 18" id="KW-0573">Peptidoglycan synthesis</keyword>
<dbReference type="CDD" id="cd03353">
    <property type="entry name" value="LbH_GlmU_C"/>
    <property type="match status" value="1"/>
</dbReference>
<evidence type="ECO:0000256" key="3">
    <source>
        <dbReference type="ARBA" id="ARBA00007947"/>
    </source>
</evidence>
<comment type="pathway">
    <text evidence="18">Bacterial outer membrane biogenesis; LPS lipid A biosynthesis.</text>
</comment>
<evidence type="ECO:0000256" key="9">
    <source>
        <dbReference type="ARBA" id="ARBA00022842"/>
    </source>
</evidence>
<evidence type="ECO:0000256" key="6">
    <source>
        <dbReference type="ARBA" id="ARBA00022695"/>
    </source>
</evidence>
<evidence type="ECO:0000256" key="2">
    <source>
        <dbReference type="ARBA" id="ARBA00007707"/>
    </source>
</evidence>
<feature type="domain" description="MobA-like NTP transferase" evidence="19">
    <location>
        <begin position="9"/>
        <end position="131"/>
    </location>
</feature>
<feature type="binding site" evidence="18">
    <location>
        <position position="363"/>
    </location>
    <ligand>
        <name>UDP-N-acetyl-alpha-D-glucosamine</name>
        <dbReference type="ChEBI" id="CHEBI:57705"/>
    </ligand>
</feature>
<keyword evidence="12 18" id="KW-0511">Multifunctional enzyme</keyword>
<evidence type="ECO:0000256" key="1">
    <source>
        <dbReference type="ARBA" id="ARBA00004496"/>
    </source>
</evidence>
<comment type="caution">
    <text evidence="20">The sequence shown here is derived from an EMBL/GenBank/DDBJ whole genome shotgun (WGS) entry which is preliminary data.</text>
</comment>
<evidence type="ECO:0000256" key="4">
    <source>
        <dbReference type="ARBA" id="ARBA00022490"/>
    </source>
</evidence>
<keyword evidence="9 18" id="KW-0460">Magnesium</keyword>
<feature type="binding site" evidence="18">
    <location>
        <position position="75"/>
    </location>
    <ligand>
        <name>UDP-N-acetyl-alpha-D-glucosamine</name>
        <dbReference type="ChEBI" id="CHEBI:57705"/>
    </ligand>
</feature>
<dbReference type="InterPro" id="IPR050065">
    <property type="entry name" value="GlmU-like"/>
</dbReference>
<dbReference type="EC" id="2.7.7.23" evidence="18"/>
<comment type="similarity">
    <text evidence="3 18">In the N-terminal section; belongs to the N-acetylglucosamine-1-phosphate uridyltransferase family.</text>
</comment>
<feature type="binding site" evidence="18">
    <location>
        <begin position="80"/>
        <end position="81"/>
    </location>
    <ligand>
        <name>UDP-N-acetyl-alpha-D-glucosamine</name>
        <dbReference type="ChEBI" id="CHEBI:57705"/>
    </ligand>
</feature>
<feature type="region of interest" description="Linker" evidence="18">
    <location>
        <begin position="233"/>
        <end position="253"/>
    </location>
</feature>
<feature type="binding site" evidence="18">
    <location>
        <position position="426"/>
    </location>
    <ligand>
        <name>acetyl-CoA</name>
        <dbReference type="ChEBI" id="CHEBI:57288"/>
    </ligand>
</feature>
<evidence type="ECO:0000256" key="8">
    <source>
        <dbReference type="ARBA" id="ARBA00022737"/>
    </source>
</evidence>
<feature type="binding site" evidence="18">
    <location>
        <position position="26"/>
    </location>
    <ligand>
        <name>UDP-N-acetyl-alpha-D-glucosamine</name>
        <dbReference type="ChEBI" id="CHEBI:57705"/>
    </ligand>
</feature>
<comment type="cofactor">
    <cofactor evidence="18">
        <name>Mg(2+)</name>
        <dbReference type="ChEBI" id="CHEBI:18420"/>
    </cofactor>
    <text evidence="18">Binds 1 Mg(2+) ion per subunit.</text>
</comment>
<keyword evidence="13 18" id="KW-0012">Acyltransferase</keyword>
<dbReference type="EC" id="2.3.1.157" evidence="18"/>
<dbReference type="InterPro" id="IPR018357">
    <property type="entry name" value="Hexapep_transf_CS"/>
</dbReference>